<evidence type="ECO:0000256" key="2">
    <source>
        <dbReference type="ARBA" id="ARBA00022598"/>
    </source>
</evidence>
<dbReference type="CDD" id="cd16442">
    <property type="entry name" value="BPL"/>
    <property type="match status" value="1"/>
</dbReference>
<reference evidence="4" key="1">
    <citation type="submission" date="2023-03" db="EMBL/GenBank/DDBJ databases">
        <title>Near-Complete genome sequence of Lipomyces tetrasporous NRRL Y-64009, an oleaginous yeast capable of growing on lignocellulosic hydrolysates.</title>
        <authorList>
            <consortium name="Lawrence Berkeley National Laboratory"/>
            <person name="Jagtap S.S."/>
            <person name="Liu J.-J."/>
            <person name="Walukiewicz H.E."/>
            <person name="Pangilinan J."/>
            <person name="Lipzen A."/>
            <person name="Ahrendt S."/>
            <person name="Koriabine M."/>
            <person name="Cobaugh K."/>
            <person name="Salamov A."/>
            <person name="Yoshinaga Y."/>
            <person name="Ng V."/>
            <person name="Daum C."/>
            <person name="Grigoriev I.V."/>
            <person name="Slininger P.J."/>
            <person name="Dien B.S."/>
            <person name="Jin Y.-S."/>
            <person name="Rao C.V."/>
        </authorList>
    </citation>
    <scope>NUCLEOTIDE SEQUENCE</scope>
    <source>
        <strain evidence="4">NRRL Y-64009</strain>
    </source>
</reference>
<organism evidence="4 5">
    <name type="scientific">Lipomyces tetrasporus</name>
    <dbReference type="NCBI Taxonomy" id="54092"/>
    <lineage>
        <taxon>Eukaryota</taxon>
        <taxon>Fungi</taxon>
        <taxon>Dikarya</taxon>
        <taxon>Ascomycota</taxon>
        <taxon>Saccharomycotina</taxon>
        <taxon>Lipomycetes</taxon>
        <taxon>Lipomycetales</taxon>
        <taxon>Lipomycetaceae</taxon>
        <taxon>Lipomyces</taxon>
    </lineage>
</organism>
<dbReference type="InterPro" id="IPR029062">
    <property type="entry name" value="Class_I_gatase-like"/>
</dbReference>
<accession>A0AAD7QYW8</accession>
<keyword evidence="5" id="KW-1185">Reference proteome</keyword>
<dbReference type="GO" id="GO:0004077">
    <property type="term" value="F:biotin--[biotin carboxyl-carrier protein] ligase activity"/>
    <property type="evidence" value="ECO:0007669"/>
    <property type="project" value="InterPro"/>
</dbReference>
<comment type="caution">
    <text evidence="4">The sequence shown here is derived from an EMBL/GenBank/DDBJ whole genome shotgun (WGS) entry which is preliminary data.</text>
</comment>
<dbReference type="EMBL" id="JARPMG010000001">
    <property type="protein sequence ID" value="KAJ8104022.1"/>
    <property type="molecule type" value="Genomic_DNA"/>
</dbReference>
<sequence length="732" mass="80291">MITHSLHYLGHSQHFARTATLPTSRVLFAMNVLVYAGPGTTVESVAQCTTTLRSLLSPNYAVLTIDAPTLINEPWPSTTSLVVVPGGADLPYCRALNGNGNSKISSFVRRGGAYLGFCAGGYYGSSRVEFEENNPDYAVVGQRELAFYPGTDRGTAFPGFVYDSESGARAAKIRVVKQALPGLQIDESNPHVEEDAEFEFASYYNGGGVFVDADSLKHKNVTVLARYAEEVKVEGGDAAIVHVKVGEGAAILTGPHPEFSPKRLRKTDPQLPPFYGDLVQKLLADNPRRLAFMKAILMKLGLKVNVDVTEDSPPLPTTLHLTSGYPVDIESLWSIIKGVEGLLEKDTLDPTGKKLKLVGENDTFVFAEASDSPFDLGAVAAQLPSSETDVFPEDLNKVIKDVVVYQGDKTRMPTLKQTPHFDHALYYHELIPPNSPQQTFGSVIMYGEVVTSTSTMLDRNLSLLRHLPTGFTAVGTVQVAGRGRGGNVWVSPIGLLAFSIVIRHPVAIQSVAPLVFVQYIASLAVVEAIRTYGFGYDELDVRLKWPNDVYARNPAYDEAVAEGTTPLPAKYLKIAGILVNSNFANNEYLLVVGCGINTANEAPTTSLNTLVAATNVKRRRDVRQALEPFKIERLFAKIMWMFERMYNIFKVQGFHAFEEMYYARWLHTDAIVRLEMHGGTRAKIKGISMDYGMLVVEEVSFDGISTGKKFTLQPDGNSFDMLKGLLKKKEGV</sequence>
<dbReference type="PROSITE" id="PS51733">
    <property type="entry name" value="BPL_LPL_CATALYTIC"/>
    <property type="match status" value="1"/>
</dbReference>
<dbReference type="SUPFAM" id="SSF55681">
    <property type="entry name" value="Class II aaRS and biotin synthetases"/>
    <property type="match status" value="1"/>
</dbReference>
<dbReference type="Proteomes" id="UP001217417">
    <property type="component" value="Unassembled WGS sequence"/>
</dbReference>
<name>A0AAD7QYW8_9ASCO</name>
<dbReference type="NCBIfam" id="TIGR00121">
    <property type="entry name" value="birA_ligase"/>
    <property type="match status" value="1"/>
</dbReference>
<feature type="domain" description="BPL/LPL catalytic" evidence="3">
    <location>
        <begin position="429"/>
        <end position="650"/>
    </location>
</feature>
<dbReference type="Gene3D" id="3.40.50.880">
    <property type="match status" value="1"/>
</dbReference>
<evidence type="ECO:0000256" key="1">
    <source>
        <dbReference type="ARBA" id="ARBA00009934"/>
    </source>
</evidence>
<dbReference type="GeneID" id="80881514"/>
<dbReference type="InterPro" id="IPR019197">
    <property type="entry name" value="Biotin-prot_ligase_N"/>
</dbReference>
<dbReference type="CDD" id="cd03144">
    <property type="entry name" value="GATase1_ScBLP_like"/>
    <property type="match status" value="1"/>
</dbReference>
<evidence type="ECO:0000313" key="5">
    <source>
        <dbReference type="Proteomes" id="UP001217417"/>
    </source>
</evidence>
<dbReference type="PANTHER" id="PTHR12835">
    <property type="entry name" value="BIOTIN PROTEIN LIGASE"/>
    <property type="match status" value="1"/>
</dbReference>
<proteinExistence type="inferred from homology"/>
<dbReference type="RefSeq" id="XP_056047472.1">
    <property type="nucleotide sequence ID" value="XM_056186348.1"/>
</dbReference>
<evidence type="ECO:0000259" key="3">
    <source>
        <dbReference type="PROSITE" id="PS51733"/>
    </source>
</evidence>
<gene>
    <name evidence="4" type="ORF">POJ06DRAFT_243373</name>
</gene>
<dbReference type="AlphaFoldDB" id="A0AAD7QYW8"/>
<dbReference type="SUPFAM" id="SSF52317">
    <property type="entry name" value="Class I glutamine amidotransferase-like"/>
    <property type="match status" value="1"/>
</dbReference>
<dbReference type="PANTHER" id="PTHR12835:SF5">
    <property type="entry name" value="BIOTIN--PROTEIN LIGASE"/>
    <property type="match status" value="1"/>
</dbReference>
<keyword evidence="2 4" id="KW-0436">Ligase</keyword>
<comment type="similarity">
    <text evidence="1">Belongs to the biotin--protein ligase family.</text>
</comment>
<dbReference type="InterPro" id="IPR004408">
    <property type="entry name" value="Biotin_CoA_COase_ligase"/>
</dbReference>
<dbReference type="InterPro" id="IPR004143">
    <property type="entry name" value="BPL_LPL_catalytic"/>
</dbReference>
<protein>
    <submittedName>
        <fullName evidence="4">Biotin-protein ligase</fullName>
    </submittedName>
</protein>
<dbReference type="Gene3D" id="3.30.930.10">
    <property type="entry name" value="Bira Bifunctional Protein, Domain 2"/>
    <property type="match status" value="1"/>
</dbReference>
<evidence type="ECO:0000313" key="4">
    <source>
        <dbReference type="EMBL" id="KAJ8104022.1"/>
    </source>
</evidence>
<dbReference type="GO" id="GO:0005737">
    <property type="term" value="C:cytoplasm"/>
    <property type="evidence" value="ECO:0007669"/>
    <property type="project" value="TreeGrafter"/>
</dbReference>
<dbReference type="Pfam" id="PF09825">
    <property type="entry name" value="BPL_N"/>
    <property type="match status" value="1"/>
</dbReference>
<dbReference type="InterPro" id="IPR045864">
    <property type="entry name" value="aa-tRNA-synth_II/BPL/LPL"/>
</dbReference>
<dbReference type="Pfam" id="PF03099">
    <property type="entry name" value="BPL_LplA_LipB"/>
    <property type="match status" value="1"/>
</dbReference>